<dbReference type="Proteomes" id="UP000023067">
    <property type="component" value="Unassembled WGS sequence"/>
</dbReference>
<evidence type="ECO:0000256" key="9">
    <source>
        <dbReference type="ARBA" id="ARBA00047989"/>
    </source>
</evidence>
<keyword evidence="6" id="KW-0378">Hydrolase</keyword>
<proteinExistence type="inferred from homology"/>
<keyword evidence="8" id="KW-0186">Copper</keyword>
<keyword evidence="4" id="KW-0808">Transferase</keyword>
<comment type="catalytic activity">
    <reaction evidence="1">
        <text>inosine + phosphate = alpha-D-ribose 1-phosphate + hypoxanthine</text>
        <dbReference type="Rhea" id="RHEA:27646"/>
        <dbReference type="ChEBI" id="CHEBI:17368"/>
        <dbReference type="ChEBI" id="CHEBI:17596"/>
        <dbReference type="ChEBI" id="CHEBI:43474"/>
        <dbReference type="ChEBI" id="CHEBI:57720"/>
        <dbReference type="EC" id="2.4.2.1"/>
    </reaction>
    <physiologicalReaction direction="left-to-right" evidence="1">
        <dbReference type="Rhea" id="RHEA:27647"/>
    </physiologicalReaction>
</comment>
<evidence type="ECO:0000256" key="2">
    <source>
        <dbReference type="ARBA" id="ARBA00003215"/>
    </source>
</evidence>
<name>Z9JRS1_9MICO</name>
<dbReference type="GO" id="GO:0016787">
    <property type="term" value="F:hydrolase activity"/>
    <property type="evidence" value="ECO:0007669"/>
    <property type="project" value="UniProtKB-KW"/>
</dbReference>
<sequence>MTLPADAVLRAPHLRGARALFTTRAGGIGAAPYDSLNLALHVGDEESAVRRNRDLLRAEMGAPLAAVDQIHSAEVHVLPADGPVPVIPADALVTSRRDVALLIMVADCLPVLLSDAASGVIGAAHAGRRGLLDGVLQRTVESMAALGAVPSRIRASIGPSICGDCYEVPAAMQEESAAVLDGICARTRWGTPALDLRAGAVRALELAGVPASAVAVEAPCTLEDPRFFSYRREGTTGRFAGVIRRA</sequence>
<gene>
    <name evidence="13" type="ORF">BF93_02455</name>
</gene>
<comment type="catalytic activity">
    <reaction evidence="11">
        <text>S-methyl-5'-thioadenosine + phosphate = 5-(methylsulfanyl)-alpha-D-ribose 1-phosphate + adenine</text>
        <dbReference type="Rhea" id="RHEA:11852"/>
        <dbReference type="ChEBI" id="CHEBI:16708"/>
        <dbReference type="ChEBI" id="CHEBI:17509"/>
        <dbReference type="ChEBI" id="CHEBI:43474"/>
        <dbReference type="ChEBI" id="CHEBI:58533"/>
        <dbReference type="EC" id="2.4.2.28"/>
    </reaction>
    <physiologicalReaction direction="left-to-right" evidence="11">
        <dbReference type="Rhea" id="RHEA:11853"/>
    </physiologicalReaction>
</comment>
<dbReference type="eggNOG" id="COG1496">
    <property type="taxonomic scope" value="Bacteria"/>
</dbReference>
<evidence type="ECO:0000256" key="5">
    <source>
        <dbReference type="ARBA" id="ARBA00022723"/>
    </source>
</evidence>
<dbReference type="STRING" id="396014.BF93_02455"/>
<dbReference type="Pfam" id="PF02578">
    <property type="entry name" value="Cu-oxidase_4"/>
    <property type="match status" value="1"/>
</dbReference>
<protein>
    <recommendedName>
        <fullName evidence="12">Purine nucleoside phosphorylase</fullName>
    </recommendedName>
</protein>
<dbReference type="EMBL" id="JDYK01000013">
    <property type="protein sequence ID" value="EWS80728.1"/>
    <property type="molecule type" value="Genomic_DNA"/>
</dbReference>
<evidence type="ECO:0000256" key="11">
    <source>
        <dbReference type="ARBA" id="ARBA00049893"/>
    </source>
</evidence>
<dbReference type="NCBIfam" id="TIGR00726">
    <property type="entry name" value="peptidoglycan editing factor PgeF"/>
    <property type="match status" value="1"/>
</dbReference>
<dbReference type="HOGENOM" id="CLU_065784_3_1_11"/>
<dbReference type="Gene3D" id="3.60.140.10">
    <property type="entry name" value="CNF1/YfiH-like putative cysteine hydrolases"/>
    <property type="match status" value="1"/>
</dbReference>
<dbReference type="PANTHER" id="PTHR30616:SF2">
    <property type="entry name" value="PURINE NUCLEOSIDE PHOSPHORYLASE LACC1"/>
    <property type="match status" value="1"/>
</dbReference>
<comment type="function">
    <text evidence="2">Purine nucleoside enzyme that catalyzes the phosphorolysis of adenosine and inosine nucleosides, yielding D-ribose 1-phosphate and the respective free bases, adenine and hypoxanthine. Also catalyzes the phosphorolysis of S-methyl-5'-thioadenosine into adenine and S-methyl-5-thio-alpha-D-ribose 1-phosphate. Also has adenosine deaminase activity.</text>
</comment>
<accession>Z9JRS1</accession>
<dbReference type="SUPFAM" id="SSF64438">
    <property type="entry name" value="CNF1/YfiH-like putative cysteine hydrolases"/>
    <property type="match status" value="1"/>
</dbReference>
<dbReference type="InterPro" id="IPR011324">
    <property type="entry name" value="Cytotoxic_necrot_fac-like_cat"/>
</dbReference>
<evidence type="ECO:0000256" key="10">
    <source>
        <dbReference type="ARBA" id="ARBA00048968"/>
    </source>
</evidence>
<dbReference type="PATRIC" id="fig|396014.3.peg.2523"/>
<evidence type="ECO:0000313" key="14">
    <source>
        <dbReference type="Proteomes" id="UP000023067"/>
    </source>
</evidence>
<keyword evidence="7" id="KW-0862">Zinc</keyword>
<evidence type="ECO:0000256" key="12">
    <source>
        <dbReference type="RuleBase" id="RU361274"/>
    </source>
</evidence>
<comment type="catalytic activity">
    <reaction evidence="9">
        <text>adenosine + H2O + H(+) = inosine + NH4(+)</text>
        <dbReference type="Rhea" id="RHEA:24408"/>
        <dbReference type="ChEBI" id="CHEBI:15377"/>
        <dbReference type="ChEBI" id="CHEBI:15378"/>
        <dbReference type="ChEBI" id="CHEBI:16335"/>
        <dbReference type="ChEBI" id="CHEBI:17596"/>
        <dbReference type="ChEBI" id="CHEBI:28938"/>
        <dbReference type="EC" id="3.5.4.4"/>
    </reaction>
    <physiologicalReaction direction="left-to-right" evidence="9">
        <dbReference type="Rhea" id="RHEA:24409"/>
    </physiologicalReaction>
</comment>
<dbReference type="GO" id="GO:0005507">
    <property type="term" value="F:copper ion binding"/>
    <property type="evidence" value="ECO:0007669"/>
    <property type="project" value="TreeGrafter"/>
</dbReference>
<dbReference type="PANTHER" id="PTHR30616">
    <property type="entry name" value="UNCHARACTERIZED PROTEIN YFIH"/>
    <property type="match status" value="1"/>
</dbReference>
<evidence type="ECO:0000256" key="3">
    <source>
        <dbReference type="ARBA" id="ARBA00007353"/>
    </source>
</evidence>
<keyword evidence="5" id="KW-0479">Metal-binding</keyword>
<evidence type="ECO:0000256" key="6">
    <source>
        <dbReference type="ARBA" id="ARBA00022801"/>
    </source>
</evidence>
<comment type="catalytic activity">
    <reaction evidence="10">
        <text>adenosine + phosphate = alpha-D-ribose 1-phosphate + adenine</text>
        <dbReference type="Rhea" id="RHEA:27642"/>
        <dbReference type="ChEBI" id="CHEBI:16335"/>
        <dbReference type="ChEBI" id="CHEBI:16708"/>
        <dbReference type="ChEBI" id="CHEBI:43474"/>
        <dbReference type="ChEBI" id="CHEBI:57720"/>
        <dbReference type="EC" id="2.4.2.1"/>
    </reaction>
    <physiologicalReaction direction="left-to-right" evidence="10">
        <dbReference type="Rhea" id="RHEA:27643"/>
    </physiologicalReaction>
</comment>
<dbReference type="AlphaFoldDB" id="Z9JRS1"/>
<evidence type="ECO:0000256" key="7">
    <source>
        <dbReference type="ARBA" id="ARBA00022833"/>
    </source>
</evidence>
<dbReference type="GO" id="GO:0017061">
    <property type="term" value="F:S-methyl-5-thioadenosine phosphorylase activity"/>
    <property type="evidence" value="ECO:0007669"/>
    <property type="project" value="UniProtKB-EC"/>
</dbReference>
<organism evidence="13 14">
    <name type="scientific">Brachybacterium phenoliresistens</name>
    <dbReference type="NCBI Taxonomy" id="396014"/>
    <lineage>
        <taxon>Bacteria</taxon>
        <taxon>Bacillati</taxon>
        <taxon>Actinomycetota</taxon>
        <taxon>Actinomycetes</taxon>
        <taxon>Micrococcales</taxon>
        <taxon>Dermabacteraceae</taxon>
        <taxon>Brachybacterium</taxon>
    </lineage>
</organism>
<evidence type="ECO:0000256" key="1">
    <source>
        <dbReference type="ARBA" id="ARBA00000553"/>
    </source>
</evidence>
<evidence type="ECO:0000256" key="4">
    <source>
        <dbReference type="ARBA" id="ARBA00022679"/>
    </source>
</evidence>
<reference evidence="13 14" key="1">
    <citation type="submission" date="2014-02" db="EMBL/GenBank/DDBJ databases">
        <title>Genome sequence of Brachybacterium phenoliresistens strain W13A50.</title>
        <authorList>
            <person name="Wang X."/>
        </authorList>
    </citation>
    <scope>NUCLEOTIDE SEQUENCE [LARGE SCALE GENOMIC DNA]</scope>
    <source>
        <strain evidence="13 14">W13A50</strain>
    </source>
</reference>
<evidence type="ECO:0000256" key="8">
    <source>
        <dbReference type="ARBA" id="ARBA00023008"/>
    </source>
</evidence>
<comment type="caution">
    <text evidence="13">The sequence shown here is derived from an EMBL/GenBank/DDBJ whole genome shotgun (WGS) entry which is preliminary data.</text>
</comment>
<evidence type="ECO:0000313" key="13">
    <source>
        <dbReference type="EMBL" id="EWS80728.1"/>
    </source>
</evidence>
<keyword evidence="14" id="KW-1185">Reference proteome</keyword>
<dbReference type="RefSeq" id="WP_051486922.1">
    <property type="nucleotide sequence ID" value="NZ_BAAAOW010000002.1"/>
</dbReference>
<dbReference type="CDD" id="cd16833">
    <property type="entry name" value="YfiH"/>
    <property type="match status" value="1"/>
</dbReference>
<dbReference type="InterPro" id="IPR038371">
    <property type="entry name" value="Cu_polyphenol_OxRdtase_sf"/>
</dbReference>
<comment type="similarity">
    <text evidence="3 12">Belongs to the purine nucleoside phosphorylase YfiH/LACC1 family.</text>
</comment>
<dbReference type="InterPro" id="IPR003730">
    <property type="entry name" value="Cu_polyphenol_OxRdtase"/>
</dbReference>